<gene>
    <name evidence="1" type="ORF">PV383_41660</name>
</gene>
<dbReference type="EMBL" id="JARAWJ010000056">
    <property type="protein sequence ID" value="MDX3043621.1"/>
    <property type="molecule type" value="Genomic_DNA"/>
</dbReference>
<proteinExistence type="predicted"/>
<evidence type="ECO:0000313" key="2">
    <source>
        <dbReference type="Proteomes" id="UP001282474"/>
    </source>
</evidence>
<organism evidence="1 2">
    <name type="scientific">Streptomyces caniscabiei</name>
    <dbReference type="NCBI Taxonomy" id="2746961"/>
    <lineage>
        <taxon>Bacteria</taxon>
        <taxon>Bacillati</taxon>
        <taxon>Actinomycetota</taxon>
        <taxon>Actinomycetes</taxon>
        <taxon>Kitasatosporales</taxon>
        <taxon>Streptomycetaceae</taxon>
        <taxon>Streptomyces</taxon>
    </lineage>
</organism>
<sequence>MRSHKLGSAARRALSDVGEAVDSTPFQVLIRVKGEPGEEQRRQIADAGARVGMAAGDVLTATVAPGDIGRLTEVDCVDYVELSEPLHPETGTRPRKS</sequence>
<keyword evidence="2" id="KW-1185">Reference proteome</keyword>
<reference evidence="1 2" key="1">
    <citation type="journal article" date="2023" name="Microb. Genom.">
        <title>Mesoterricola silvestris gen. nov., sp. nov., Mesoterricola sediminis sp. nov., Geothrix oryzae sp. nov., Geothrix edaphica sp. nov., Geothrix rubra sp. nov., and Geothrix limicola sp. nov., six novel members of Acidobacteriota isolated from soils.</title>
        <authorList>
            <person name="Weisberg A.J."/>
            <person name="Pearce E."/>
            <person name="Kramer C.G."/>
            <person name="Chang J.H."/>
            <person name="Clarke C.R."/>
        </authorList>
    </citation>
    <scope>NUCLEOTIDE SEQUENCE [LARGE SCALE GENOMIC DNA]</scope>
    <source>
        <strain evidence="1 2">NE20-4-1</strain>
    </source>
</reference>
<protein>
    <submittedName>
        <fullName evidence="1">Uncharacterized protein</fullName>
    </submittedName>
</protein>
<dbReference type="RefSeq" id="WP_143110772.1">
    <property type="nucleotide sequence ID" value="NZ_JABXWF010000027.1"/>
</dbReference>
<accession>A0ABU4N1G3</accession>
<dbReference type="Proteomes" id="UP001282474">
    <property type="component" value="Unassembled WGS sequence"/>
</dbReference>
<evidence type="ECO:0000313" key="1">
    <source>
        <dbReference type="EMBL" id="MDX3043621.1"/>
    </source>
</evidence>
<name>A0ABU4N1G3_9ACTN</name>
<comment type="caution">
    <text evidence="1">The sequence shown here is derived from an EMBL/GenBank/DDBJ whole genome shotgun (WGS) entry which is preliminary data.</text>
</comment>